<organism evidence="3 6">
    <name type="scientific">Myxococcus fulvus</name>
    <dbReference type="NCBI Taxonomy" id="33"/>
    <lineage>
        <taxon>Bacteria</taxon>
        <taxon>Pseudomonadati</taxon>
        <taxon>Myxococcota</taxon>
        <taxon>Myxococcia</taxon>
        <taxon>Myxococcales</taxon>
        <taxon>Cystobacterineae</taxon>
        <taxon>Myxococcaceae</taxon>
        <taxon>Myxococcus</taxon>
    </lineage>
</organism>
<name>A0A511T7C4_MYXFU</name>
<comment type="caution">
    <text evidence="3">The sequence shown here is derived from an EMBL/GenBank/DDBJ whole genome shotgun (WGS) entry which is preliminary data.</text>
</comment>
<dbReference type="RefSeq" id="WP_046713384.1">
    <property type="nucleotide sequence ID" value="NZ_BJXR01000036.1"/>
</dbReference>
<reference evidence="4 5" key="1">
    <citation type="submission" date="2016-10" db="EMBL/GenBank/DDBJ databases">
        <authorList>
            <person name="Varghese N."/>
            <person name="Submissions S."/>
        </authorList>
    </citation>
    <scope>NUCLEOTIDE SEQUENCE [LARGE SCALE GENOMIC DNA]</scope>
    <source>
        <strain evidence="4 5">DSM 16525</strain>
    </source>
</reference>
<evidence type="ECO:0000313" key="4">
    <source>
        <dbReference type="EMBL" id="SEU25026.1"/>
    </source>
</evidence>
<evidence type="ECO:0008006" key="7">
    <source>
        <dbReference type="Google" id="ProtNLM"/>
    </source>
</evidence>
<sequence>MARTRWKWLTLLGLGTSLVAFAGCEDGEVRENSRQVGREMGKAAKDVREGTREAAKDMKTAAEEASQGFKEGMGGAGEAGEVEETPDARERSLEDHELPAETPPR</sequence>
<dbReference type="Proteomes" id="UP000321514">
    <property type="component" value="Unassembled WGS sequence"/>
</dbReference>
<proteinExistence type="predicted"/>
<evidence type="ECO:0000313" key="3">
    <source>
        <dbReference type="EMBL" id="GEN10061.1"/>
    </source>
</evidence>
<accession>A0A511T7C4</accession>
<evidence type="ECO:0000313" key="6">
    <source>
        <dbReference type="Proteomes" id="UP000321514"/>
    </source>
</evidence>
<evidence type="ECO:0000256" key="1">
    <source>
        <dbReference type="SAM" id="MobiDB-lite"/>
    </source>
</evidence>
<dbReference type="AlphaFoldDB" id="A0A511T7C4"/>
<evidence type="ECO:0000256" key="2">
    <source>
        <dbReference type="SAM" id="SignalP"/>
    </source>
</evidence>
<protein>
    <recommendedName>
        <fullName evidence="7">Latency associated antigen</fullName>
    </recommendedName>
</protein>
<dbReference type="EMBL" id="BJXR01000036">
    <property type="protein sequence ID" value="GEN10061.1"/>
    <property type="molecule type" value="Genomic_DNA"/>
</dbReference>
<gene>
    <name evidence="3" type="ORF">MFU01_50980</name>
    <name evidence="4" type="ORF">SAMN05443572_10734</name>
</gene>
<keyword evidence="2" id="KW-0732">Signal</keyword>
<feature type="region of interest" description="Disordered" evidence="1">
    <location>
        <begin position="28"/>
        <end position="105"/>
    </location>
</feature>
<reference evidence="3 6" key="2">
    <citation type="submission" date="2019-07" db="EMBL/GenBank/DDBJ databases">
        <title>Whole genome shotgun sequence of Myxococcus fulvus NBRC 100333.</title>
        <authorList>
            <person name="Hosoyama A."/>
            <person name="Uohara A."/>
            <person name="Ohji S."/>
            <person name="Ichikawa N."/>
        </authorList>
    </citation>
    <scope>NUCLEOTIDE SEQUENCE [LARGE SCALE GENOMIC DNA]</scope>
    <source>
        <strain evidence="3 6">NBRC 100333</strain>
    </source>
</reference>
<feature type="compositionally biased region" description="Basic and acidic residues" evidence="1">
    <location>
        <begin position="86"/>
        <end position="105"/>
    </location>
</feature>
<feature type="signal peptide" evidence="2">
    <location>
        <begin position="1"/>
        <end position="22"/>
    </location>
</feature>
<feature type="chain" id="PRO_5022721917" description="Latency associated antigen" evidence="2">
    <location>
        <begin position="23"/>
        <end position="105"/>
    </location>
</feature>
<evidence type="ECO:0000313" key="5">
    <source>
        <dbReference type="Proteomes" id="UP000183760"/>
    </source>
</evidence>
<dbReference type="STRING" id="1334629.MFUL124B02_19590"/>
<keyword evidence="5" id="KW-1185">Reference proteome</keyword>
<feature type="compositionally biased region" description="Basic and acidic residues" evidence="1">
    <location>
        <begin position="28"/>
        <end position="62"/>
    </location>
</feature>
<dbReference type="PROSITE" id="PS51257">
    <property type="entry name" value="PROKAR_LIPOPROTEIN"/>
    <property type="match status" value="1"/>
</dbReference>
<dbReference type="Proteomes" id="UP000183760">
    <property type="component" value="Unassembled WGS sequence"/>
</dbReference>
<dbReference type="EMBL" id="FOIB01000007">
    <property type="protein sequence ID" value="SEU25026.1"/>
    <property type="molecule type" value="Genomic_DNA"/>
</dbReference>